<evidence type="ECO:0000313" key="3">
    <source>
        <dbReference type="Proteomes" id="UP000076761"/>
    </source>
</evidence>
<sequence>MSRTRGPWQRGGRGTSPAPRPFVSWRGRGRGQQDGHTEINMNLIASPSRSSGLEKDGDTLKDSKVQEEYREFIQGKLEGYLQRFPLSSEPIQSTQRIEVEQNILIFFRKLREGISSSHRKDDFALEVYETSLVLATLFNTPLQATTTLSYLLPSLYYASSSASLRQSGRISITLISLLHHLVAGYPSQTTFHRHLSTIPSLFLTRGSQAYKWISGLASALRMNNYVKLEILTRPSVIHDVTSGSDATHESPPPSVSSARCSMRHVDPKLADEATLALVGVLQTKARTRIWLILRTAYRELWCQPEYDTSQWLEKTLVLNLRSADETRDPNVGTWLEGREKDGDVRKKEGTDNRWILVKPK</sequence>
<dbReference type="STRING" id="1314782.A0A165ULE5"/>
<gene>
    <name evidence="2" type="ORF">NEOLEDRAFT_916085</name>
</gene>
<organism evidence="2 3">
    <name type="scientific">Neolentinus lepideus HHB14362 ss-1</name>
    <dbReference type="NCBI Taxonomy" id="1314782"/>
    <lineage>
        <taxon>Eukaryota</taxon>
        <taxon>Fungi</taxon>
        <taxon>Dikarya</taxon>
        <taxon>Basidiomycota</taxon>
        <taxon>Agaricomycotina</taxon>
        <taxon>Agaricomycetes</taxon>
        <taxon>Gloeophyllales</taxon>
        <taxon>Gloeophyllaceae</taxon>
        <taxon>Neolentinus</taxon>
    </lineage>
</organism>
<dbReference type="Proteomes" id="UP000076761">
    <property type="component" value="Unassembled WGS sequence"/>
</dbReference>
<dbReference type="EMBL" id="KV425558">
    <property type="protein sequence ID" value="KZT28347.1"/>
    <property type="molecule type" value="Genomic_DNA"/>
</dbReference>
<protein>
    <submittedName>
        <fullName evidence="2">Uncharacterized protein</fullName>
    </submittedName>
</protein>
<dbReference type="AlphaFoldDB" id="A0A165ULE5"/>
<feature type="compositionally biased region" description="Polar residues" evidence="1">
    <location>
        <begin position="39"/>
        <end position="51"/>
    </location>
</feature>
<accession>A0A165ULE5</accession>
<dbReference type="OrthoDB" id="2100128at2759"/>
<name>A0A165ULE5_9AGAM</name>
<dbReference type="PANTHER" id="PTHR39398:SF1">
    <property type="entry name" value="CSN8_PSMD8_EIF3K DOMAIN-CONTAINING PROTEIN"/>
    <property type="match status" value="1"/>
</dbReference>
<reference evidence="2 3" key="1">
    <citation type="journal article" date="2016" name="Mol. Biol. Evol.">
        <title>Comparative Genomics of Early-Diverging Mushroom-Forming Fungi Provides Insights into the Origins of Lignocellulose Decay Capabilities.</title>
        <authorList>
            <person name="Nagy L.G."/>
            <person name="Riley R."/>
            <person name="Tritt A."/>
            <person name="Adam C."/>
            <person name="Daum C."/>
            <person name="Floudas D."/>
            <person name="Sun H."/>
            <person name="Yadav J.S."/>
            <person name="Pangilinan J."/>
            <person name="Larsson K.H."/>
            <person name="Matsuura K."/>
            <person name="Barry K."/>
            <person name="Labutti K."/>
            <person name="Kuo R."/>
            <person name="Ohm R.A."/>
            <person name="Bhattacharya S.S."/>
            <person name="Shirouzu T."/>
            <person name="Yoshinaga Y."/>
            <person name="Martin F.M."/>
            <person name="Grigoriev I.V."/>
            <person name="Hibbett D.S."/>
        </authorList>
    </citation>
    <scope>NUCLEOTIDE SEQUENCE [LARGE SCALE GENOMIC DNA]</scope>
    <source>
        <strain evidence="2 3">HHB14362 ss-1</strain>
    </source>
</reference>
<evidence type="ECO:0000256" key="1">
    <source>
        <dbReference type="SAM" id="MobiDB-lite"/>
    </source>
</evidence>
<dbReference type="PANTHER" id="PTHR39398">
    <property type="entry name" value="YALI0F14311P"/>
    <property type="match status" value="1"/>
</dbReference>
<keyword evidence="3" id="KW-1185">Reference proteome</keyword>
<dbReference type="InParanoid" id="A0A165ULE5"/>
<feature type="compositionally biased region" description="Basic and acidic residues" evidence="1">
    <location>
        <begin position="52"/>
        <end position="61"/>
    </location>
</feature>
<feature type="region of interest" description="Disordered" evidence="1">
    <location>
        <begin position="1"/>
        <end position="61"/>
    </location>
</feature>
<evidence type="ECO:0000313" key="2">
    <source>
        <dbReference type="EMBL" id="KZT28347.1"/>
    </source>
</evidence>
<proteinExistence type="predicted"/>